<dbReference type="PROSITE" id="PS51375">
    <property type="entry name" value="PPR"/>
    <property type="match status" value="1"/>
</dbReference>
<feature type="region of interest" description="Disordered" evidence="4">
    <location>
        <begin position="147"/>
        <end position="184"/>
    </location>
</feature>
<dbReference type="EMBL" id="JBBNAE010000010">
    <property type="protein sequence ID" value="KAK9090081.1"/>
    <property type="molecule type" value="Genomic_DNA"/>
</dbReference>
<protein>
    <recommendedName>
        <fullName evidence="7">Pentatricopeptide repeat-containing protein</fullName>
    </recommendedName>
</protein>
<evidence type="ECO:0000313" key="6">
    <source>
        <dbReference type="Proteomes" id="UP001417504"/>
    </source>
</evidence>
<gene>
    <name evidence="5" type="ORF">Sjap_023258</name>
</gene>
<name>A0AAP0EB96_9MAGN</name>
<proteinExistence type="predicted"/>
<dbReference type="InterPro" id="IPR000246">
    <property type="entry name" value="Peptidase_T2"/>
</dbReference>
<comment type="subunit">
    <text evidence="1">Heterotetramer of two alpha and two beta chains arranged as a dimer of alpha/beta heterodimers.</text>
</comment>
<dbReference type="AlphaFoldDB" id="A0AAP0EB96"/>
<dbReference type="GO" id="GO:0016787">
    <property type="term" value="F:hydrolase activity"/>
    <property type="evidence" value="ECO:0007669"/>
    <property type="project" value="InterPro"/>
</dbReference>
<reference evidence="5 6" key="1">
    <citation type="submission" date="2024-01" db="EMBL/GenBank/DDBJ databases">
        <title>Genome assemblies of Stephania.</title>
        <authorList>
            <person name="Yang L."/>
        </authorList>
    </citation>
    <scope>NUCLEOTIDE SEQUENCE [LARGE SCALE GENOMIC DNA]</scope>
    <source>
        <strain evidence="5">QJT</strain>
        <tissue evidence="5">Leaf</tissue>
    </source>
</reference>
<dbReference type="PANTHER" id="PTHR47926:SF488">
    <property type="entry name" value="DYW DOMAIN-CONTAINING PROTEIN"/>
    <property type="match status" value="1"/>
</dbReference>
<sequence>MMRSLNEFSSRHRLCLLVGAYRNDLASGFGGDLGAHWFVRGGLSREAVLGLLCRSQADEIHRQVGARRRCLAISFEARSEPLALLSLYCDGDPTDLWRSSGVRDPPLAPSDVAARHMSYDPGLERVESRGRRMDEILDILRGQAQLLPSPSTSGIAPRQDVSPATPPATPQDEDEVERRRQQEKGKDKVQWIDIYAKCGSFEGAISAFENMRFKDTQAWSTMIVACAIHGQSPKVMSLFKNMKASQVQPDVVTLLGLLYVCNHSEMVDEGTLVRDVTAVMEYKGLKLQEAVNWVVKNRLDGQAGMIAVSSEGEVAYGSNNNTMFRGCTTEDGFKDVGIWE</sequence>
<keyword evidence="6" id="KW-1185">Reference proteome</keyword>
<dbReference type="InterPro" id="IPR029055">
    <property type="entry name" value="Ntn_hydrolases_N"/>
</dbReference>
<evidence type="ECO:0000313" key="5">
    <source>
        <dbReference type="EMBL" id="KAK9090081.1"/>
    </source>
</evidence>
<accession>A0AAP0EB96</accession>
<evidence type="ECO:0000256" key="4">
    <source>
        <dbReference type="SAM" id="MobiDB-lite"/>
    </source>
</evidence>
<dbReference type="GO" id="GO:0009451">
    <property type="term" value="P:RNA modification"/>
    <property type="evidence" value="ECO:0007669"/>
    <property type="project" value="InterPro"/>
</dbReference>
<feature type="repeat" description="PPR" evidence="3">
    <location>
        <begin position="215"/>
        <end position="249"/>
    </location>
</feature>
<dbReference type="GO" id="GO:0003723">
    <property type="term" value="F:RNA binding"/>
    <property type="evidence" value="ECO:0007669"/>
    <property type="project" value="InterPro"/>
</dbReference>
<dbReference type="Pfam" id="PF01112">
    <property type="entry name" value="Asparaginase_2"/>
    <property type="match status" value="1"/>
</dbReference>
<keyword evidence="2" id="KW-0677">Repeat</keyword>
<organism evidence="5 6">
    <name type="scientific">Stephania japonica</name>
    <dbReference type="NCBI Taxonomy" id="461633"/>
    <lineage>
        <taxon>Eukaryota</taxon>
        <taxon>Viridiplantae</taxon>
        <taxon>Streptophyta</taxon>
        <taxon>Embryophyta</taxon>
        <taxon>Tracheophyta</taxon>
        <taxon>Spermatophyta</taxon>
        <taxon>Magnoliopsida</taxon>
        <taxon>Ranunculales</taxon>
        <taxon>Menispermaceae</taxon>
        <taxon>Menispermoideae</taxon>
        <taxon>Cissampelideae</taxon>
        <taxon>Stephania</taxon>
    </lineage>
</organism>
<dbReference type="NCBIfam" id="TIGR00756">
    <property type="entry name" value="PPR"/>
    <property type="match status" value="1"/>
</dbReference>
<dbReference type="InterPro" id="IPR011990">
    <property type="entry name" value="TPR-like_helical_dom_sf"/>
</dbReference>
<comment type="caution">
    <text evidence="5">The sequence shown here is derived from an EMBL/GenBank/DDBJ whole genome shotgun (WGS) entry which is preliminary data.</text>
</comment>
<evidence type="ECO:0000256" key="3">
    <source>
        <dbReference type="PROSITE-ProRule" id="PRU00708"/>
    </source>
</evidence>
<dbReference type="PANTHER" id="PTHR47926">
    <property type="entry name" value="PENTATRICOPEPTIDE REPEAT-CONTAINING PROTEIN"/>
    <property type="match status" value="1"/>
</dbReference>
<evidence type="ECO:0008006" key="7">
    <source>
        <dbReference type="Google" id="ProtNLM"/>
    </source>
</evidence>
<evidence type="ECO:0000256" key="2">
    <source>
        <dbReference type="ARBA" id="ARBA00022737"/>
    </source>
</evidence>
<dbReference type="InterPro" id="IPR046960">
    <property type="entry name" value="PPR_At4g14850-like_plant"/>
</dbReference>
<dbReference type="Pfam" id="PF01535">
    <property type="entry name" value="PPR"/>
    <property type="match status" value="2"/>
</dbReference>
<dbReference type="Proteomes" id="UP001417504">
    <property type="component" value="Unassembled WGS sequence"/>
</dbReference>
<dbReference type="Gene3D" id="1.25.40.10">
    <property type="entry name" value="Tetratricopeptide repeat domain"/>
    <property type="match status" value="1"/>
</dbReference>
<dbReference type="InterPro" id="IPR002885">
    <property type="entry name" value="PPR_rpt"/>
</dbReference>
<dbReference type="SUPFAM" id="SSF56235">
    <property type="entry name" value="N-terminal nucleophile aminohydrolases (Ntn hydrolases)"/>
    <property type="match status" value="1"/>
</dbReference>
<evidence type="ECO:0000256" key="1">
    <source>
        <dbReference type="ARBA" id="ARBA00011601"/>
    </source>
</evidence>